<reference evidence="1 2" key="1">
    <citation type="journal article" date="2023" name="Nucleic Acids Res.">
        <title>The hologenome of Daphnia magna reveals possible DNA methylation and microbiome-mediated evolution of the host genome.</title>
        <authorList>
            <person name="Chaturvedi A."/>
            <person name="Li X."/>
            <person name="Dhandapani V."/>
            <person name="Marshall H."/>
            <person name="Kissane S."/>
            <person name="Cuenca-Cambronero M."/>
            <person name="Asole G."/>
            <person name="Calvet F."/>
            <person name="Ruiz-Romero M."/>
            <person name="Marangio P."/>
            <person name="Guigo R."/>
            <person name="Rago D."/>
            <person name="Mirbahai L."/>
            <person name="Eastwood N."/>
            <person name="Colbourne J.K."/>
            <person name="Zhou J."/>
            <person name="Mallon E."/>
            <person name="Orsini L."/>
        </authorList>
    </citation>
    <scope>NUCLEOTIDE SEQUENCE [LARGE SCALE GENOMIC DNA]</scope>
    <source>
        <strain evidence="1">LRV0_1</strain>
    </source>
</reference>
<name>A0ABQ9Z6M3_9CRUS</name>
<accession>A0ABQ9Z6M3</accession>
<evidence type="ECO:0000313" key="1">
    <source>
        <dbReference type="EMBL" id="KAK4008540.1"/>
    </source>
</evidence>
<comment type="caution">
    <text evidence="1">The sequence shown here is derived from an EMBL/GenBank/DDBJ whole genome shotgun (WGS) entry which is preliminary data.</text>
</comment>
<dbReference type="Proteomes" id="UP001234178">
    <property type="component" value="Unassembled WGS sequence"/>
</dbReference>
<organism evidence="1 2">
    <name type="scientific">Daphnia magna</name>
    <dbReference type="NCBI Taxonomy" id="35525"/>
    <lineage>
        <taxon>Eukaryota</taxon>
        <taxon>Metazoa</taxon>
        <taxon>Ecdysozoa</taxon>
        <taxon>Arthropoda</taxon>
        <taxon>Crustacea</taxon>
        <taxon>Branchiopoda</taxon>
        <taxon>Diplostraca</taxon>
        <taxon>Cladocera</taxon>
        <taxon>Anomopoda</taxon>
        <taxon>Daphniidae</taxon>
        <taxon>Daphnia</taxon>
    </lineage>
</organism>
<gene>
    <name evidence="1" type="ORF">OUZ56_013674</name>
</gene>
<proteinExistence type="predicted"/>
<sequence length="66" mass="7603">MALAEFVLELNETGFPRLFGFTTSEIRVEADNFTPFDSNKNNSVIIAEIRRNKADWELVRILCQPN</sequence>
<evidence type="ECO:0000313" key="2">
    <source>
        <dbReference type="Proteomes" id="UP001234178"/>
    </source>
</evidence>
<dbReference type="EMBL" id="JAOYFB010000002">
    <property type="protein sequence ID" value="KAK4008540.1"/>
    <property type="molecule type" value="Genomic_DNA"/>
</dbReference>
<keyword evidence="2" id="KW-1185">Reference proteome</keyword>
<protein>
    <submittedName>
        <fullName evidence="1">Uncharacterized protein</fullName>
    </submittedName>
</protein>